<name>A0A1C6VB02_9ACTN</name>
<evidence type="ECO:0000256" key="1">
    <source>
        <dbReference type="SAM" id="MobiDB-lite"/>
    </source>
</evidence>
<keyword evidence="3" id="KW-1185">Reference proteome</keyword>
<protein>
    <submittedName>
        <fullName evidence="2">Uncharacterized protein</fullName>
    </submittedName>
</protein>
<evidence type="ECO:0000313" key="3">
    <source>
        <dbReference type="Proteomes" id="UP000199696"/>
    </source>
</evidence>
<dbReference type="RefSeq" id="WP_244162073.1">
    <property type="nucleotide sequence ID" value="NZ_FMHY01000002.1"/>
</dbReference>
<evidence type="ECO:0000313" key="2">
    <source>
        <dbReference type="EMBL" id="SCL63551.1"/>
    </source>
</evidence>
<dbReference type="STRING" id="227316.GA0070604_4999"/>
<feature type="region of interest" description="Disordered" evidence="1">
    <location>
        <begin position="51"/>
        <end position="91"/>
    </location>
</feature>
<sequence length="91" mass="9550">MRDLRYEMTAALAGADLVDAAHRERVVEVCAGVAERYCAELGHTPAVRSGEIAELSTGEPAAGWAPTPPDNSGSAPRGEPESSVEESGRAW</sequence>
<dbReference type="EMBL" id="FMHY01000002">
    <property type="protein sequence ID" value="SCL63551.1"/>
    <property type="molecule type" value="Genomic_DNA"/>
</dbReference>
<dbReference type="AlphaFoldDB" id="A0A1C6VB02"/>
<proteinExistence type="predicted"/>
<reference evidence="3" key="1">
    <citation type="submission" date="2016-06" db="EMBL/GenBank/DDBJ databases">
        <authorList>
            <person name="Varghese N."/>
            <person name="Submissions Spin"/>
        </authorList>
    </citation>
    <scope>NUCLEOTIDE SEQUENCE [LARGE SCALE GENOMIC DNA]</scope>
    <source>
        <strain evidence="3">DSM 44814</strain>
    </source>
</reference>
<organism evidence="2 3">
    <name type="scientific">Micromonospora eburnea</name>
    <dbReference type="NCBI Taxonomy" id="227316"/>
    <lineage>
        <taxon>Bacteria</taxon>
        <taxon>Bacillati</taxon>
        <taxon>Actinomycetota</taxon>
        <taxon>Actinomycetes</taxon>
        <taxon>Micromonosporales</taxon>
        <taxon>Micromonosporaceae</taxon>
        <taxon>Micromonospora</taxon>
    </lineage>
</organism>
<accession>A0A1C6VB02</accession>
<dbReference type="Proteomes" id="UP000199696">
    <property type="component" value="Unassembled WGS sequence"/>
</dbReference>
<gene>
    <name evidence="2" type="ORF">GA0070604_4999</name>
</gene>